<feature type="signal peptide" evidence="2">
    <location>
        <begin position="1"/>
        <end position="19"/>
    </location>
</feature>
<accession>G3PKU4</accession>
<feature type="region of interest" description="Disordered" evidence="1">
    <location>
        <begin position="137"/>
        <end position="259"/>
    </location>
</feature>
<dbReference type="Bgee" id="ENSGACG00000013798">
    <property type="expression patterns" value="Expressed in mesonephros"/>
</dbReference>
<dbReference type="InParanoid" id="G3PKU4"/>
<protein>
    <submittedName>
        <fullName evidence="3">Uncharacterized protein</fullName>
    </submittedName>
</protein>
<reference evidence="3" key="1">
    <citation type="submission" date="2006-01" db="EMBL/GenBank/DDBJ databases">
        <authorList>
            <person name="Lindblad-Toh K."/>
            <person name="Mauceli E."/>
            <person name="Grabherr M."/>
            <person name="Chang J.L."/>
            <person name="Lander E.S."/>
        </authorList>
    </citation>
    <scope>NUCLEOTIDE SEQUENCE [LARGE SCALE GENOMIC DNA]</scope>
</reference>
<evidence type="ECO:0000313" key="3">
    <source>
        <dbReference type="Ensembl" id="ENSGACP00000018224.1"/>
    </source>
</evidence>
<reference evidence="3" key="2">
    <citation type="submission" date="2024-04" db="UniProtKB">
        <authorList>
            <consortium name="Ensembl"/>
        </authorList>
    </citation>
    <scope>IDENTIFICATION</scope>
</reference>
<dbReference type="OMA" id="REPTHPW"/>
<dbReference type="Ensembl" id="ENSGACT00000018259.1">
    <property type="protein sequence ID" value="ENSGACP00000018224.1"/>
    <property type="gene ID" value="ENSGACG00000013798.1"/>
</dbReference>
<feature type="chain" id="PRO_5003449734" evidence="2">
    <location>
        <begin position="20"/>
        <end position="259"/>
    </location>
</feature>
<feature type="compositionally biased region" description="Basic and acidic residues" evidence="1">
    <location>
        <begin position="82"/>
        <end position="97"/>
    </location>
</feature>
<dbReference type="AlphaFoldDB" id="G3PKU4"/>
<evidence type="ECO:0000256" key="1">
    <source>
        <dbReference type="SAM" id="MobiDB-lite"/>
    </source>
</evidence>
<organism evidence="3">
    <name type="scientific">Gasterosteus aculeatus</name>
    <name type="common">Three-spined stickleback</name>
    <dbReference type="NCBI Taxonomy" id="69293"/>
    <lineage>
        <taxon>Eukaryota</taxon>
        <taxon>Metazoa</taxon>
        <taxon>Chordata</taxon>
        <taxon>Craniata</taxon>
        <taxon>Vertebrata</taxon>
        <taxon>Euteleostomi</taxon>
        <taxon>Actinopterygii</taxon>
        <taxon>Neopterygii</taxon>
        <taxon>Teleostei</taxon>
        <taxon>Neoteleostei</taxon>
        <taxon>Acanthomorphata</taxon>
        <taxon>Eupercaria</taxon>
        <taxon>Perciformes</taxon>
        <taxon>Cottioidei</taxon>
        <taxon>Gasterosteales</taxon>
        <taxon>Gasterosteidae</taxon>
        <taxon>Gasterosteus</taxon>
    </lineage>
</organism>
<feature type="compositionally biased region" description="Low complexity" evidence="1">
    <location>
        <begin position="218"/>
        <end position="228"/>
    </location>
</feature>
<evidence type="ECO:0000256" key="2">
    <source>
        <dbReference type="SAM" id="SignalP"/>
    </source>
</evidence>
<name>G3PKU4_GASAC</name>
<feature type="region of interest" description="Disordered" evidence="1">
    <location>
        <begin position="50"/>
        <end position="125"/>
    </location>
</feature>
<keyword evidence="2" id="KW-0732">Signal</keyword>
<proteinExistence type="predicted"/>
<sequence>MGVALVFLLSAVVLPSVSAGGVYCAKTARARAAALGLYYPGVYAPAPPGTRPSSRLLGPQPYQDGRPLWKETGPDAASHANRQPDVRFPDGRPREPTHPWSWRGASRPAQRDHAAGRALPRGRSVIYRQPYSEEVKRVVPPTAAGAPGRPDLVDWRPQGRSRPPSPVYDGRDHAVDESVPNGRDVSVRGLPLPRSGGRGAYPSSIPGRGLARDAPVLRSSGSAARAPSGPDPGPAGIGLSGSLARPLRRRLHVEQPFAR</sequence>